<reference evidence="2 3" key="1">
    <citation type="submission" date="2019-02" db="EMBL/GenBank/DDBJ databases">
        <title>Genome sequencing of the rare red list fungi Dentipellis fragilis.</title>
        <authorList>
            <person name="Buettner E."/>
            <person name="Kellner H."/>
        </authorList>
    </citation>
    <scope>NUCLEOTIDE SEQUENCE [LARGE SCALE GENOMIC DNA]</scope>
    <source>
        <strain evidence="2 3">DSM 105465</strain>
    </source>
</reference>
<dbReference type="AlphaFoldDB" id="A0A4Y9YW31"/>
<feature type="region of interest" description="Disordered" evidence="1">
    <location>
        <begin position="31"/>
        <end position="56"/>
    </location>
</feature>
<evidence type="ECO:0000256" key="1">
    <source>
        <dbReference type="SAM" id="MobiDB-lite"/>
    </source>
</evidence>
<keyword evidence="3" id="KW-1185">Reference proteome</keyword>
<dbReference type="Proteomes" id="UP000298327">
    <property type="component" value="Unassembled WGS sequence"/>
</dbReference>
<feature type="region of interest" description="Disordered" evidence="1">
    <location>
        <begin position="247"/>
        <end position="315"/>
    </location>
</feature>
<accession>A0A4Y9YW31</accession>
<comment type="caution">
    <text evidence="2">The sequence shown here is derived from an EMBL/GenBank/DDBJ whole genome shotgun (WGS) entry which is preliminary data.</text>
</comment>
<feature type="compositionally biased region" description="Pro residues" evidence="1">
    <location>
        <begin position="250"/>
        <end position="261"/>
    </location>
</feature>
<gene>
    <name evidence="2" type="ORF">EVG20_g5206</name>
</gene>
<organism evidence="2 3">
    <name type="scientific">Dentipellis fragilis</name>
    <dbReference type="NCBI Taxonomy" id="205917"/>
    <lineage>
        <taxon>Eukaryota</taxon>
        <taxon>Fungi</taxon>
        <taxon>Dikarya</taxon>
        <taxon>Basidiomycota</taxon>
        <taxon>Agaricomycotina</taxon>
        <taxon>Agaricomycetes</taxon>
        <taxon>Russulales</taxon>
        <taxon>Hericiaceae</taxon>
        <taxon>Dentipellis</taxon>
    </lineage>
</organism>
<feature type="non-terminal residue" evidence="2">
    <location>
        <position position="444"/>
    </location>
</feature>
<dbReference type="OrthoDB" id="2536714at2759"/>
<feature type="region of interest" description="Disordered" evidence="1">
    <location>
        <begin position="365"/>
        <end position="444"/>
    </location>
</feature>
<feature type="compositionally biased region" description="Basic and acidic residues" evidence="1">
    <location>
        <begin position="38"/>
        <end position="50"/>
    </location>
</feature>
<dbReference type="EMBL" id="SEOQ01000299">
    <property type="protein sequence ID" value="TFY65873.1"/>
    <property type="molecule type" value="Genomic_DNA"/>
</dbReference>
<evidence type="ECO:0000313" key="2">
    <source>
        <dbReference type="EMBL" id="TFY65873.1"/>
    </source>
</evidence>
<sequence>MRFRIWDEVIMRRLRESPLLFAPIIDLPSHPHTATPQDVRRPTRRPREPEEPNDVGQVGAALRTQIWLFILPRVGRALSSATPKRSSFVSFVRYVQGIDTRELLWGFNFLAARRQPSPQPVRGSRASSVATRKFGDPSSAFHAPVLVSPLVQVIDISLRHGGSDLHERIHPAQNWRSLLEQPQALTSLFVLLGFEEQHTTQEHPLSLPYLHNKTSDPPCSLPSSKLHIAHVLHSLVPCLLPSLPQASSHLPPPPTLPPPPSRNHHRPMPAPSHASLQTPAIPHTPPRGRARYGALSRDPSRVPLHRRGTSKTYERLEDLLREAGYKETRVFTPEAERVEAAAQAQERGSMRGVGAVVGFLAGLVQGQTPTPQPRPQQKAAEEADAAHWSAPASPLTHKQRTRPTPRPAPIFTTSPSPSPSSASSSAPSSAARPLAHAQLRRLRQ</sequence>
<name>A0A4Y9YW31_9AGAM</name>
<evidence type="ECO:0000313" key="3">
    <source>
        <dbReference type="Proteomes" id="UP000298327"/>
    </source>
</evidence>
<proteinExistence type="predicted"/>
<protein>
    <submittedName>
        <fullName evidence="2">Uncharacterized protein</fullName>
    </submittedName>
</protein>
<feature type="compositionally biased region" description="Low complexity" evidence="1">
    <location>
        <begin position="419"/>
        <end position="431"/>
    </location>
</feature>